<dbReference type="EMBL" id="JAHQIW010002843">
    <property type="protein sequence ID" value="KAJ1356566.1"/>
    <property type="molecule type" value="Genomic_DNA"/>
</dbReference>
<dbReference type="AlphaFoldDB" id="A0AAD5MYS6"/>
<organism evidence="1 2">
    <name type="scientific">Parelaphostrongylus tenuis</name>
    <name type="common">Meningeal worm</name>
    <dbReference type="NCBI Taxonomy" id="148309"/>
    <lineage>
        <taxon>Eukaryota</taxon>
        <taxon>Metazoa</taxon>
        <taxon>Ecdysozoa</taxon>
        <taxon>Nematoda</taxon>
        <taxon>Chromadorea</taxon>
        <taxon>Rhabditida</taxon>
        <taxon>Rhabditina</taxon>
        <taxon>Rhabditomorpha</taxon>
        <taxon>Strongyloidea</taxon>
        <taxon>Metastrongylidae</taxon>
        <taxon>Parelaphostrongylus</taxon>
    </lineage>
</organism>
<dbReference type="Proteomes" id="UP001196413">
    <property type="component" value="Unassembled WGS sequence"/>
</dbReference>
<accession>A0AAD5MYS6</accession>
<proteinExistence type="predicted"/>
<name>A0AAD5MYS6_PARTN</name>
<evidence type="ECO:0000313" key="1">
    <source>
        <dbReference type="EMBL" id="KAJ1356566.1"/>
    </source>
</evidence>
<keyword evidence="2" id="KW-1185">Reference proteome</keyword>
<protein>
    <submittedName>
        <fullName evidence="1">Uncharacterized protein</fullName>
    </submittedName>
</protein>
<sequence>MLSLDNVTKAPPHRLQVFLLTTGAVLGCGTLPVKTAYVDFLLPTQFHPRRMFASEQISPNSRSAEAFVNRLIIQDQQERAAGLPDFVRTTILGQLGIKVFYTPLSYPAVSVDPVMMVMQHANMMTARAIFGNTVTATCLSMVVVAVAAGAGAGNMLRILALDPFGYALRHGSCYRHLNCEFNRRRFKTTYPLV</sequence>
<evidence type="ECO:0000313" key="2">
    <source>
        <dbReference type="Proteomes" id="UP001196413"/>
    </source>
</evidence>
<comment type="caution">
    <text evidence="1">The sequence shown here is derived from an EMBL/GenBank/DDBJ whole genome shotgun (WGS) entry which is preliminary data.</text>
</comment>
<reference evidence="1" key="1">
    <citation type="submission" date="2021-06" db="EMBL/GenBank/DDBJ databases">
        <title>Parelaphostrongylus tenuis whole genome reference sequence.</title>
        <authorList>
            <person name="Garwood T.J."/>
            <person name="Larsen P.A."/>
            <person name="Fountain-Jones N.M."/>
            <person name="Garbe J.R."/>
            <person name="Macchietto M.G."/>
            <person name="Kania S.A."/>
            <person name="Gerhold R.W."/>
            <person name="Richards J.E."/>
            <person name="Wolf T.M."/>
        </authorList>
    </citation>
    <scope>NUCLEOTIDE SEQUENCE</scope>
    <source>
        <strain evidence="1">MNPRO001-30</strain>
        <tissue evidence="1">Meninges</tissue>
    </source>
</reference>
<gene>
    <name evidence="1" type="ORF">KIN20_014296</name>
</gene>